<dbReference type="RefSeq" id="WP_377250536.1">
    <property type="nucleotide sequence ID" value="NZ_JBHLUH010000019.1"/>
</dbReference>
<comment type="caution">
    <text evidence="1">The sequence shown here is derived from an EMBL/GenBank/DDBJ whole genome shotgun (WGS) entry which is preliminary data.</text>
</comment>
<reference evidence="1 2" key="1">
    <citation type="submission" date="2024-09" db="EMBL/GenBank/DDBJ databases">
        <authorList>
            <person name="Sun Q."/>
            <person name="Mori K."/>
        </authorList>
    </citation>
    <scope>NUCLEOTIDE SEQUENCE [LARGE SCALE GENOMIC DNA]</scope>
    <source>
        <strain evidence="1 2">TBRC 3947</strain>
    </source>
</reference>
<evidence type="ECO:0000313" key="2">
    <source>
        <dbReference type="Proteomes" id="UP001589867"/>
    </source>
</evidence>
<proteinExistence type="predicted"/>
<organism evidence="1 2">
    <name type="scientific">Phytohabitans kaempferiae</name>
    <dbReference type="NCBI Taxonomy" id="1620943"/>
    <lineage>
        <taxon>Bacteria</taxon>
        <taxon>Bacillati</taxon>
        <taxon>Actinomycetota</taxon>
        <taxon>Actinomycetes</taxon>
        <taxon>Micromonosporales</taxon>
        <taxon>Micromonosporaceae</taxon>
    </lineage>
</organism>
<dbReference type="EMBL" id="JBHLUH010000019">
    <property type="protein sequence ID" value="MFC0528671.1"/>
    <property type="molecule type" value="Genomic_DNA"/>
</dbReference>
<evidence type="ECO:0000313" key="1">
    <source>
        <dbReference type="EMBL" id="MFC0528671.1"/>
    </source>
</evidence>
<gene>
    <name evidence="1" type="ORF">ACFFIA_13460</name>
</gene>
<sequence length="126" mass="12367">MSRFVITITPDNATTGADDALTTVRVDTSTGQARITELSVRAAAGGGLAATDLPPIDMGLLIRALTVAAAPQALPPATPAASTPAAAADRVAEPEPVVAGGAVTTAAGGQGLGYVSAGRFLSTRVK</sequence>
<name>A0ABV6M1U0_9ACTN</name>
<accession>A0ABV6M1U0</accession>
<keyword evidence="2" id="KW-1185">Reference proteome</keyword>
<dbReference type="Proteomes" id="UP001589867">
    <property type="component" value="Unassembled WGS sequence"/>
</dbReference>
<protein>
    <submittedName>
        <fullName evidence="1">Uncharacterized protein</fullName>
    </submittedName>
</protein>